<evidence type="ECO:0000256" key="1">
    <source>
        <dbReference type="SAM" id="Phobius"/>
    </source>
</evidence>
<protein>
    <recommendedName>
        <fullName evidence="4">Transmembrane protein</fullName>
    </recommendedName>
</protein>
<keyword evidence="1" id="KW-0812">Transmembrane</keyword>
<gene>
    <name evidence="2" type="ORF">V6N12_041122</name>
</gene>
<evidence type="ECO:0008006" key="4">
    <source>
        <dbReference type="Google" id="ProtNLM"/>
    </source>
</evidence>
<dbReference type="EMBL" id="JBBPBM010000020">
    <property type="protein sequence ID" value="KAK8552531.1"/>
    <property type="molecule type" value="Genomic_DNA"/>
</dbReference>
<accession>A0ABR2E5P7</accession>
<proteinExistence type="predicted"/>
<comment type="caution">
    <text evidence="2">The sequence shown here is derived from an EMBL/GenBank/DDBJ whole genome shotgun (WGS) entry which is preliminary data.</text>
</comment>
<keyword evidence="3" id="KW-1185">Reference proteome</keyword>
<sequence>MVLVRARFCLEEDEPKMAWVSKEWVKDSFWTSFSLSSFLYFWVVFGLALFAAGYFGAPVFCPTLFPFHLLKPVVVFLRPRFALLCSGPLGSCLMERTFD</sequence>
<dbReference type="Proteomes" id="UP001472677">
    <property type="component" value="Unassembled WGS sequence"/>
</dbReference>
<keyword evidence="1" id="KW-1133">Transmembrane helix</keyword>
<evidence type="ECO:0000313" key="2">
    <source>
        <dbReference type="EMBL" id="KAK8552531.1"/>
    </source>
</evidence>
<feature type="transmembrane region" description="Helical" evidence="1">
    <location>
        <begin position="39"/>
        <end position="61"/>
    </location>
</feature>
<organism evidence="2 3">
    <name type="scientific">Hibiscus sabdariffa</name>
    <name type="common">roselle</name>
    <dbReference type="NCBI Taxonomy" id="183260"/>
    <lineage>
        <taxon>Eukaryota</taxon>
        <taxon>Viridiplantae</taxon>
        <taxon>Streptophyta</taxon>
        <taxon>Embryophyta</taxon>
        <taxon>Tracheophyta</taxon>
        <taxon>Spermatophyta</taxon>
        <taxon>Magnoliopsida</taxon>
        <taxon>eudicotyledons</taxon>
        <taxon>Gunneridae</taxon>
        <taxon>Pentapetalae</taxon>
        <taxon>rosids</taxon>
        <taxon>malvids</taxon>
        <taxon>Malvales</taxon>
        <taxon>Malvaceae</taxon>
        <taxon>Malvoideae</taxon>
        <taxon>Hibiscus</taxon>
    </lineage>
</organism>
<evidence type="ECO:0000313" key="3">
    <source>
        <dbReference type="Proteomes" id="UP001472677"/>
    </source>
</evidence>
<keyword evidence="1" id="KW-0472">Membrane</keyword>
<name>A0ABR2E5P7_9ROSI</name>
<reference evidence="2 3" key="1">
    <citation type="journal article" date="2024" name="G3 (Bethesda)">
        <title>Genome assembly of Hibiscus sabdariffa L. provides insights into metabolisms of medicinal natural products.</title>
        <authorList>
            <person name="Kim T."/>
        </authorList>
    </citation>
    <scope>NUCLEOTIDE SEQUENCE [LARGE SCALE GENOMIC DNA]</scope>
    <source>
        <strain evidence="2">TK-2024</strain>
        <tissue evidence="2">Old leaves</tissue>
    </source>
</reference>